<keyword evidence="1" id="KW-1133">Transmembrane helix</keyword>
<proteinExistence type="predicted"/>
<feature type="domain" description="EamA" evidence="2">
    <location>
        <begin position="4"/>
        <end position="111"/>
    </location>
</feature>
<dbReference type="GO" id="GO:0016020">
    <property type="term" value="C:membrane"/>
    <property type="evidence" value="ECO:0007669"/>
    <property type="project" value="InterPro"/>
</dbReference>
<accession>A0A2M7LZW3</accession>
<dbReference type="SUPFAM" id="SSF103481">
    <property type="entry name" value="Multidrug resistance efflux transporter EmrE"/>
    <property type="match status" value="1"/>
</dbReference>
<dbReference type="AlphaFoldDB" id="A0A2M7LZW3"/>
<dbReference type="InterPro" id="IPR037185">
    <property type="entry name" value="EmrE-like"/>
</dbReference>
<sequence>MHGPLESLTSQTIGAVPVLLFINLLRRKNVGITLTNHFFAFSSGFLSVFSATFFYQAIKGGPATVVLPVQTLVLTVTLTLVGLILYKESEVVKREKMLGLVLGIVGVGLLVI</sequence>
<feature type="transmembrane region" description="Helical" evidence="1">
    <location>
        <begin position="64"/>
        <end position="86"/>
    </location>
</feature>
<keyword evidence="1" id="KW-0812">Transmembrane</keyword>
<evidence type="ECO:0000256" key="1">
    <source>
        <dbReference type="SAM" id="Phobius"/>
    </source>
</evidence>
<dbReference type="InterPro" id="IPR000620">
    <property type="entry name" value="EamA_dom"/>
</dbReference>
<name>A0A2M7LZW3_9BACT</name>
<reference evidence="4" key="1">
    <citation type="submission" date="2017-09" db="EMBL/GenBank/DDBJ databases">
        <title>Depth-based differentiation of microbial function through sediment-hosted aquifers and enrichment of novel symbionts in the deep terrestrial subsurface.</title>
        <authorList>
            <person name="Probst A.J."/>
            <person name="Ladd B."/>
            <person name="Jarett J.K."/>
            <person name="Geller-Mcgrath D.E."/>
            <person name="Sieber C.M.K."/>
            <person name="Emerson J.B."/>
            <person name="Anantharaman K."/>
            <person name="Thomas B.C."/>
            <person name="Malmstrom R."/>
            <person name="Stieglmeier M."/>
            <person name="Klingl A."/>
            <person name="Woyke T."/>
            <person name="Ryan C.M."/>
            <person name="Banfield J.F."/>
        </authorList>
    </citation>
    <scope>NUCLEOTIDE SEQUENCE [LARGE SCALE GENOMIC DNA]</scope>
</reference>
<gene>
    <name evidence="3" type="ORF">COZ39_02195</name>
</gene>
<keyword evidence="1" id="KW-0472">Membrane</keyword>
<evidence type="ECO:0000313" key="3">
    <source>
        <dbReference type="EMBL" id="PIX73573.1"/>
    </source>
</evidence>
<organism evidence="3 4">
    <name type="scientific">Candidatus Roizmanbacteria bacterium CG_4_10_14_3_um_filter_33_21</name>
    <dbReference type="NCBI Taxonomy" id="1974830"/>
    <lineage>
        <taxon>Bacteria</taxon>
        <taxon>Candidatus Roizmaniibacteriota</taxon>
    </lineage>
</organism>
<evidence type="ECO:0000313" key="4">
    <source>
        <dbReference type="Proteomes" id="UP000229708"/>
    </source>
</evidence>
<feature type="transmembrane region" description="Helical" evidence="1">
    <location>
        <begin position="37"/>
        <end position="58"/>
    </location>
</feature>
<dbReference type="Proteomes" id="UP000229708">
    <property type="component" value="Unassembled WGS sequence"/>
</dbReference>
<dbReference type="Pfam" id="PF00892">
    <property type="entry name" value="EamA"/>
    <property type="match status" value="1"/>
</dbReference>
<feature type="transmembrane region" description="Helical" evidence="1">
    <location>
        <begin position="6"/>
        <end position="25"/>
    </location>
</feature>
<evidence type="ECO:0000259" key="2">
    <source>
        <dbReference type="Pfam" id="PF00892"/>
    </source>
</evidence>
<dbReference type="Gene3D" id="1.10.3730.20">
    <property type="match status" value="1"/>
</dbReference>
<comment type="caution">
    <text evidence="3">The sequence shown here is derived from an EMBL/GenBank/DDBJ whole genome shotgun (WGS) entry which is preliminary data.</text>
</comment>
<protein>
    <recommendedName>
        <fullName evidence="2">EamA domain-containing protein</fullName>
    </recommendedName>
</protein>
<dbReference type="EMBL" id="PFJI01000096">
    <property type="protein sequence ID" value="PIX73573.1"/>
    <property type="molecule type" value="Genomic_DNA"/>
</dbReference>